<keyword evidence="2" id="KW-1185">Reference proteome</keyword>
<evidence type="ECO:0000313" key="2">
    <source>
        <dbReference type="Proteomes" id="UP001433268"/>
    </source>
</evidence>
<accession>A0ABR1VZX8</accession>
<gene>
    <name evidence="1" type="ORF">PG997_010539</name>
</gene>
<dbReference type="RefSeq" id="XP_066666816.1">
    <property type="nucleotide sequence ID" value="XM_066814854.1"/>
</dbReference>
<evidence type="ECO:0000313" key="1">
    <source>
        <dbReference type="EMBL" id="KAK8075876.1"/>
    </source>
</evidence>
<dbReference type="Proteomes" id="UP001433268">
    <property type="component" value="Unassembled WGS sequence"/>
</dbReference>
<dbReference type="SUPFAM" id="SSF51905">
    <property type="entry name" value="FAD/NAD(P)-binding domain"/>
    <property type="match status" value="1"/>
</dbReference>
<dbReference type="EMBL" id="JAQQWN010000007">
    <property type="protein sequence ID" value="KAK8075876.1"/>
    <property type="molecule type" value="Genomic_DNA"/>
</dbReference>
<dbReference type="InterPro" id="IPR036188">
    <property type="entry name" value="FAD/NAD-bd_sf"/>
</dbReference>
<dbReference type="GeneID" id="92047914"/>
<reference evidence="1 2" key="1">
    <citation type="submission" date="2023-01" db="EMBL/GenBank/DDBJ databases">
        <title>Analysis of 21 Apiospora genomes using comparative genomics revels a genus with tremendous synthesis potential of carbohydrate active enzymes and secondary metabolites.</title>
        <authorList>
            <person name="Sorensen T."/>
        </authorList>
    </citation>
    <scope>NUCLEOTIDE SEQUENCE [LARGE SCALE GENOMIC DNA]</scope>
    <source>
        <strain evidence="1 2">CBS 114990</strain>
    </source>
</reference>
<name>A0ABR1VZX8_9PEZI</name>
<protein>
    <submittedName>
        <fullName evidence="1">Uncharacterized protein</fullName>
    </submittedName>
</protein>
<proteinExistence type="predicted"/>
<organism evidence="1 2">
    <name type="scientific">Apiospora hydei</name>
    <dbReference type="NCBI Taxonomy" id="1337664"/>
    <lineage>
        <taxon>Eukaryota</taxon>
        <taxon>Fungi</taxon>
        <taxon>Dikarya</taxon>
        <taxon>Ascomycota</taxon>
        <taxon>Pezizomycotina</taxon>
        <taxon>Sordariomycetes</taxon>
        <taxon>Xylariomycetidae</taxon>
        <taxon>Amphisphaeriales</taxon>
        <taxon>Apiosporaceae</taxon>
        <taxon>Apiospora</taxon>
    </lineage>
</organism>
<sequence>MYDHLGIRYHAKRFLFAFSDVTARLYGGRNDEEKSPSLSGADSPPYFIHSSNNHRILPVRPPGAHAAGHLLEVVFVLACYAWYSLCCFLADPRAGESYGAYLKRMRVPQRFVRRYMVPILSSVATCSHEELLAFPASDLTGYQRGIFATDHFVVSHGVQDVVTVLSESQDIRLSSEVLLVESCGSRVRLVWTQGPGEDVVEEVFDRVVLAIDPCAVAKVYAPLRSVVSRMPTRIVESAVLQGADKSTKLRVAERSFKQNDTAGVDALVADTLLLRSELTGSGCTEALHTVNCGAVVATSISGGFGELNVLHRAAFWRVLRTPESQEIVNSVMQKGQKGTRLTVPGTT</sequence>
<comment type="caution">
    <text evidence="1">The sequence shown here is derived from an EMBL/GenBank/DDBJ whole genome shotgun (WGS) entry which is preliminary data.</text>
</comment>